<evidence type="ECO:0000313" key="1">
    <source>
        <dbReference type="EMBL" id="KAH6936489.1"/>
    </source>
</evidence>
<organism evidence="1 2">
    <name type="scientific">Hyalomma asiaticum</name>
    <name type="common">Tick</name>
    <dbReference type="NCBI Taxonomy" id="266040"/>
    <lineage>
        <taxon>Eukaryota</taxon>
        <taxon>Metazoa</taxon>
        <taxon>Ecdysozoa</taxon>
        <taxon>Arthropoda</taxon>
        <taxon>Chelicerata</taxon>
        <taxon>Arachnida</taxon>
        <taxon>Acari</taxon>
        <taxon>Parasitiformes</taxon>
        <taxon>Ixodida</taxon>
        <taxon>Ixodoidea</taxon>
        <taxon>Ixodidae</taxon>
        <taxon>Hyalomminae</taxon>
        <taxon>Hyalomma</taxon>
    </lineage>
</organism>
<dbReference type="Proteomes" id="UP000821845">
    <property type="component" value="Chromosome 3"/>
</dbReference>
<gene>
    <name evidence="1" type="ORF">HPB50_018230</name>
</gene>
<keyword evidence="2" id="KW-1185">Reference proteome</keyword>
<proteinExistence type="predicted"/>
<sequence>MLRRGVYLLVRHKRLFGAPADDGQRYVAGFRGEGVFPASPALNLGSLCWSPQPLPSAVKRCPRKPLREPTATLPLAYTGDEDVASFSAVTGRERRRR</sequence>
<reference evidence="1" key="1">
    <citation type="submission" date="2020-05" db="EMBL/GenBank/DDBJ databases">
        <title>Large-scale comparative analyses of tick genomes elucidate their genetic diversity and vector capacities.</title>
        <authorList>
            <person name="Jia N."/>
            <person name="Wang J."/>
            <person name="Shi W."/>
            <person name="Du L."/>
            <person name="Sun Y."/>
            <person name="Zhan W."/>
            <person name="Jiang J."/>
            <person name="Wang Q."/>
            <person name="Zhang B."/>
            <person name="Ji P."/>
            <person name="Sakyi L.B."/>
            <person name="Cui X."/>
            <person name="Yuan T."/>
            <person name="Jiang B."/>
            <person name="Yang W."/>
            <person name="Lam T.T.-Y."/>
            <person name="Chang Q."/>
            <person name="Ding S."/>
            <person name="Wang X."/>
            <person name="Zhu J."/>
            <person name="Ruan X."/>
            <person name="Zhao L."/>
            <person name="Wei J."/>
            <person name="Que T."/>
            <person name="Du C."/>
            <person name="Cheng J."/>
            <person name="Dai P."/>
            <person name="Han X."/>
            <person name="Huang E."/>
            <person name="Gao Y."/>
            <person name="Liu J."/>
            <person name="Shao H."/>
            <person name="Ye R."/>
            <person name="Li L."/>
            <person name="Wei W."/>
            <person name="Wang X."/>
            <person name="Wang C."/>
            <person name="Yang T."/>
            <person name="Huo Q."/>
            <person name="Li W."/>
            <person name="Guo W."/>
            <person name="Chen H."/>
            <person name="Zhou L."/>
            <person name="Ni X."/>
            <person name="Tian J."/>
            <person name="Zhou Y."/>
            <person name="Sheng Y."/>
            <person name="Liu T."/>
            <person name="Pan Y."/>
            <person name="Xia L."/>
            <person name="Li J."/>
            <person name="Zhao F."/>
            <person name="Cao W."/>
        </authorList>
    </citation>
    <scope>NUCLEOTIDE SEQUENCE</scope>
    <source>
        <strain evidence="1">Hyas-2018</strain>
    </source>
</reference>
<evidence type="ECO:0000313" key="2">
    <source>
        <dbReference type="Proteomes" id="UP000821845"/>
    </source>
</evidence>
<dbReference type="EMBL" id="CM023483">
    <property type="protein sequence ID" value="KAH6936489.1"/>
    <property type="molecule type" value="Genomic_DNA"/>
</dbReference>
<comment type="caution">
    <text evidence="1">The sequence shown here is derived from an EMBL/GenBank/DDBJ whole genome shotgun (WGS) entry which is preliminary data.</text>
</comment>
<accession>A0ACB7SV15</accession>
<protein>
    <submittedName>
        <fullName evidence="1">Uncharacterized protein</fullName>
    </submittedName>
</protein>
<name>A0ACB7SV15_HYAAI</name>